<evidence type="ECO:0000259" key="13">
    <source>
        <dbReference type="Pfam" id="PF09606"/>
    </source>
</evidence>
<dbReference type="GO" id="GO:0005634">
    <property type="term" value="C:nucleus"/>
    <property type="evidence" value="ECO:0007669"/>
    <property type="project" value="UniProtKB-SubCell"/>
</dbReference>
<keyword evidence="5 11" id="KW-0805">Transcription regulation</keyword>
<evidence type="ECO:0000256" key="9">
    <source>
        <dbReference type="ARBA" id="ARBA00025687"/>
    </source>
</evidence>
<proteinExistence type="inferred from homology"/>
<reference evidence="14" key="2">
    <citation type="submission" date="2020-05" db="UniProtKB">
        <authorList>
            <consortium name="EnsemblMetazoa"/>
        </authorList>
    </citation>
    <scope>IDENTIFICATION</scope>
    <source>
        <strain evidence="14">LVP_AGWG</strain>
    </source>
</reference>
<evidence type="ECO:0000256" key="2">
    <source>
        <dbReference type="ARBA" id="ARBA00009807"/>
    </source>
</evidence>
<evidence type="ECO:0000313" key="14">
    <source>
        <dbReference type="EnsemblMetazoa" id="AAEL020793-PA"/>
    </source>
</evidence>
<feature type="region of interest" description="Disordered" evidence="12">
    <location>
        <begin position="78"/>
        <end position="100"/>
    </location>
</feature>
<keyword evidence="15" id="KW-1185">Reference proteome</keyword>
<dbReference type="Gene3D" id="1.10.246.20">
    <property type="entry name" value="Coactivator CBP, KIX domain"/>
    <property type="match status" value="1"/>
</dbReference>
<feature type="compositionally biased region" description="Polar residues" evidence="12">
    <location>
        <begin position="81"/>
        <end position="100"/>
    </location>
</feature>
<evidence type="ECO:0000256" key="8">
    <source>
        <dbReference type="ARBA" id="ARBA00023242"/>
    </source>
</evidence>
<dbReference type="Proteomes" id="UP000008820">
    <property type="component" value="Chromosome 2"/>
</dbReference>
<dbReference type="GO" id="GO:0003712">
    <property type="term" value="F:transcription coregulator activity"/>
    <property type="evidence" value="ECO:0007669"/>
    <property type="project" value="InterPro"/>
</dbReference>
<evidence type="ECO:0000256" key="1">
    <source>
        <dbReference type="ARBA" id="ARBA00004123"/>
    </source>
</evidence>
<dbReference type="OrthoDB" id="10055322at2759"/>
<dbReference type="InterPro" id="IPR019087">
    <property type="entry name" value="Med15_N"/>
</dbReference>
<gene>
    <name evidence="14" type="primary">110677143</name>
    <name evidence="11" type="synonym">MED15</name>
</gene>
<feature type="compositionally biased region" description="Polar residues" evidence="12">
    <location>
        <begin position="1"/>
        <end position="10"/>
    </location>
</feature>
<organism evidence="14 15">
    <name type="scientific">Aedes aegypti</name>
    <name type="common">Yellowfever mosquito</name>
    <name type="synonym">Culex aegypti</name>
    <dbReference type="NCBI Taxonomy" id="7159"/>
    <lineage>
        <taxon>Eukaryota</taxon>
        <taxon>Metazoa</taxon>
        <taxon>Ecdysozoa</taxon>
        <taxon>Arthropoda</taxon>
        <taxon>Hexapoda</taxon>
        <taxon>Insecta</taxon>
        <taxon>Pterygota</taxon>
        <taxon>Neoptera</taxon>
        <taxon>Endopterygota</taxon>
        <taxon>Diptera</taxon>
        <taxon>Nematocera</taxon>
        <taxon>Culicoidea</taxon>
        <taxon>Culicidae</taxon>
        <taxon>Culicinae</taxon>
        <taxon>Aedini</taxon>
        <taxon>Aedes</taxon>
        <taxon>Stegomyia</taxon>
    </lineage>
</organism>
<evidence type="ECO:0000256" key="7">
    <source>
        <dbReference type="ARBA" id="ARBA00023163"/>
    </source>
</evidence>
<dbReference type="InterPro" id="IPR036529">
    <property type="entry name" value="KIX_dom_sf"/>
</dbReference>
<evidence type="ECO:0000313" key="15">
    <source>
        <dbReference type="Proteomes" id="UP000008820"/>
    </source>
</evidence>
<feature type="region of interest" description="Disordered" evidence="12">
    <location>
        <begin position="1"/>
        <end position="22"/>
    </location>
</feature>
<comment type="subunit">
    <text evidence="3 11">Component of the Mediator complex.</text>
</comment>
<dbReference type="InParanoid" id="A0A6I8TZK2"/>
<evidence type="ECO:0000256" key="12">
    <source>
        <dbReference type="SAM" id="MobiDB-lite"/>
    </source>
</evidence>
<comment type="function">
    <text evidence="9 11">Component of the Mediator complex, a coactivator involved in the regulated transcription of nearly all RNA polymerase II-dependent genes. Mediator functions as a bridge to convey information from gene-specific regulatory proteins to the basal RNA polymerase II transcription machinery. Mediator is recruited to promoters by direct interactions with regulatory proteins and serves as a scaffold for the assembly of a functional preinitiation complex with RNA polymerase II and the general transcription factors.</text>
</comment>
<evidence type="ECO:0000256" key="5">
    <source>
        <dbReference type="ARBA" id="ARBA00023015"/>
    </source>
</evidence>
<dbReference type="GO" id="GO:0006355">
    <property type="term" value="P:regulation of DNA-templated transcription"/>
    <property type="evidence" value="ECO:0007669"/>
    <property type="project" value="InterPro"/>
</dbReference>
<dbReference type="AlphaFoldDB" id="A0A6I8TZK2"/>
<feature type="domain" description="Mediator of RNA polymerase II transcription subunit 15 N-terminal" evidence="13">
    <location>
        <begin position="15"/>
        <end position="86"/>
    </location>
</feature>
<name>A0A6I8TZK2_AEDAE</name>
<comment type="similarity">
    <text evidence="2 11">Belongs to the Mediator complex subunit 15 family.</text>
</comment>
<dbReference type="SUPFAM" id="SSF47040">
    <property type="entry name" value="Kix domain of CBP (creb binding protein)"/>
    <property type="match status" value="1"/>
</dbReference>
<keyword evidence="7 11" id="KW-0804">Transcription</keyword>
<evidence type="ECO:0000256" key="10">
    <source>
        <dbReference type="ARBA" id="ARBA00032016"/>
    </source>
</evidence>
<accession>A0A6I8TZK2</accession>
<comment type="subcellular location">
    <subcellularLocation>
        <location evidence="1 11">Nucleus</location>
    </subcellularLocation>
</comment>
<dbReference type="FunFam" id="1.10.246.20:FF:000002">
    <property type="entry name" value="Mediator of RNA polymerase II transcription subunit 15"/>
    <property type="match status" value="1"/>
</dbReference>
<reference evidence="14 15" key="1">
    <citation type="submission" date="2017-06" db="EMBL/GenBank/DDBJ databases">
        <title>Aedes aegypti genome working group (AGWG) sequencing and assembly.</title>
        <authorList>
            <consortium name="Aedes aegypti Genome Working Group (AGWG)"/>
            <person name="Matthews B.J."/>
        </authorList>
    </citation>
    <scope>NUCLEOTIDE SEQUENCE [LARGE SCALE GENOMIC DNA]</scope>
    <source>
        <strain evidence="14 15">LVP_AGWG</strain>
    </source>
</reference>
<keyword evidence="8 11" id="KW-0539">Nucleus</keyword>
<evidence type="ECO:0000256" key="6">
    <source>
        <dbReference type="ARBA" id="ARBA00023159"/>
    </source>
</evidence>
<protein>
    <recommendedName>
        <fullName evidence="4 11">Mediator of RNA polymerase II transcription subunit 15</fullName>
    </recommendedName>
    <alternativeName>
        <fullName evidence="10 11">Mediator complex subunit 15</fullName>
    </alternativeName>
</protein>
<dbReference type="Pfam" id="PF09606">
    <property type="entry name" value="Med15_N"/>
    <property type="match status" value="1"/>
</dbReference>
<evidence type="ECO:0000256" key="3">
    <source>
        <dbReference type="ARBA" id="ARBA00011837"/>
    </source>
</evidence>
<sequence length="100" mass="11327">MPQINFQSIADNMAEDNSWKTPSFRQRVVNKINESIQQTGMTSSKNGLEMENHAFQKARNKDEYLSYVAKLILHLREMNTKNKNTQNPAGGSQDGGNPNQ</sequence>
<keyword evidence="6 11" id="KW-0010">Activator</keyword>
<evidence type="ECO:0000256" key="4">
    <source>
        <dbReference type="ARBA" id="ARBA00019613"/>
    </source>
</evidence>
<dbReference type="EnsemblMetazoa" id="AAEL020793-RA">
    <property type="protein sequence ID" value="AAEL020793-PA"/>
    <property type="gene ID" value="AAEL020793"/>
</dbReference>
<evidence type="ECO:0000256" key="11">
    <source>
        <dbReference type="RuleBase" id="RU364148"/>
    </source>
</evidence>